<gene>
    <name evidence="2" type="ORF">BDY21DRAFT_363182</name>
</gene>
<feature type="compositionally biased region" description="Basic and acidic residues" evidence="1">
    <location>
        <begin position="24"/>
        <end position="33"/>
    </location>
</feature>
<name>A0A6A6P2M2_9PEZI</name>
<feature type="compositionally biased region" description="Basic and acidic residues" evidence="1">
    <location>
        <begin position="49"/>
        <end position="59"/>
    </location>
</feature>
<evidence type="ECO:0000313" key="3">
    <source>
        <dbReference type="Proteomes" id="UP000799766"/>
    </source>
</evidence>
<feature type="compositionally biased region" description="Basic and acidic residues" evidence="1">
    <location>
        <begin position="1"/>
        <end position="13"/>
    </location>
</feature>
<accession>A0A6A6P2M2</accession>
<feature type="region of interest" description="Disordered" evidence="1">
    <location>
        <begin position="1"/>
        <end position="68"/>
    </location>
</feature>
<evidence type="ECO:0000256" key="1">
    <source>
        <dbReference type="SAM" id="MobiDB-lite"/>
    </source>
</evidence>
<protein>
    <submittedName>
        <fullName evidence="2">Uncharacterized protein</fullName>
    </submittedName>
</protein>
<sequence>MAPNCRRREDRKTGAKRYKGYSKASDEKCRYASEKSLPPKPNNRKRSRRAEDSHVDRSPKRPWNRSVESATRAALIEHDTFDQRATAQSRHIQYWVENDIWSPECFEPDIIEQLIAKESLSESSRKRSVSSFAEARQEKSPPYESADYEQELERKGSHIIPDGTLLDDVVFERICEELRSRNEAKILKNATPLIVPSA</sequence>
<dbReference type="Proteomes" id="UP000799766">
    <property type="component" value="Unassembled WGS sequence"/>
</dbReference>
<feature type="region of interest" description="Disordered" evidence="1">
    <location>
        <begin position="126"/>
        <end position="151"/>
    </location>
</feature>
<proteinExistence type="predicted"/>
<keyword evidence="3" id="KW-1185">Reference proteome</keyword>
<dbReference type="AlphaFoldDB" id="A0A6A6P2M2"/>
<dbReference type="EMBL" id="MU001678">
    <property type="protein sequence ID" value="KAF2458270.1"/>
    <property type="molecule type" value="Genomic_DNA"/>
</dbReference>
<evidence type="ECO:0000313" key="2">
    <source>
        <dbReference type="EMBL" id="KAF2458270.1"/>
    </source>
</evidence>
<organism evidence="2 3">
    <name type="scientific">Lineolata rhizophorae</name>
    <dbReference type="NCBI Taxonomy" id="578093"/>
    <lineage>
        <taxon>Eukaryota</taxon>
        <taxon>Fungi</taxon>
        <taxon>Dikarya</taxon>
        <taxon>Ascomycota</taxon>
        <taxon>Pezizomycotina</taxon>
        <taxon>Dothideomycetes</taxon>
        <taxon>Dothideomycetes incertae sedis</taxon>
        <taxon>Lineolatales</taxon>
        <taxon>Lineolataceae</taxon>
        <taxon>Lineolata</taxon>
    </lineage>
</organism>
<reference evidence="2" key="1">
    <citation type="journal article" date="2020" name="Stud. Mycol.">
        <title>101 Dothideomycetes genomes: a test case for predicting lifestyles and emergence of pathogens.</title>
        <authorList>
            <person name="Haridas S."/>
            <person name="Albert R."/>
            <person name="Binder M."/>
            <person name="Bloem J."/>
            <person name="Labutti K."/>
            <person name="Salamov A."/>
            <person name="Andreopoulos B."/>
            <person name="Baker S."/>
            <person name="Barry K."/>
            <person name="Bills G."/>
            <person name="Bluhm B."/>
            <person name="Cannon C."/>
            <person name="Castanera R."/>
            <person name="Culley D."/>
            <person name="Daum C."/>
            <person name="Ezra D."/>
            <person name="Gonzalez J."/>
            <person name="Henrissat B."/>
            <person name="Kuo A."/>
            <person name="Liang C."/>
            <person name="Lipzen A."/>
            <person name="Lutzoni F."/>
            <person name="Magnuson J."/>
            <person name="Mondo S."/>
            <person name="Nolan M."/>
            <person name="Ohm R."/>
            <person name="Pangilinan J."/>
            <person name="Park H.-J."/>
            <person name="Ramirez L."/>
            <person name="Alfaro M."/>
            <person name="Sun H."/>
            <person name="Tritt A."/>
            <person name="Yoshinaga Y."/>
            <person name="Zwiers L.-H."/>
            <person name="Turgeon B."/>
            <person name="Goodwin S."/>
            <person name="Spatafora J."/>
            <person name="Crous P."/>
            <person name="Grigoriev I."/>
        </authorList>
    </citation>
    <scope>NUCLEOTIDE SEQUENCE</scope>
    <source>
        <strain evidence="2">ATCC 16933</strain>
    </source>
</reference>